<sequence>TRFGDDGGGGGGCTLRVSREIRKRERERERFLQPIKMTPSLYVSRINQIDAAQLDGEIYKMLRNQTKEIAKYCTPGKIDKWQAEVDAVLKFLIWKFSLQRGSSTFGQRLLNLHYANINQRKAILYLILNVVPQYLKDKLAYENLSERGAFARALKSFVDWMTNAINLLELVNLLFFLHRGVKPRVIELLLDLSSQSITTHRPRIIGYSYMTRELLWHGLMELFTIGIPMVNLHYLKHVVTRLWRRPKPSIELLPVMNATTKCAYCYEDPILPSHAGCEHLFCYYCLQAHFTAMSAFQCPRCNTELHAEDMKRYTIASAPWSDDEESDDSFERVDDG</sequence>
<evidence type="ECO:0000256" key="15">
    <source>
        <dbReference type="ARBA" id="ARBA00032511"/>
    </source>
</evidence>
<evidence type="ECO:0000256" key="9">
    <source>
        <dbReference type="ARBA" id="ARBA00022786"/>
    </source>
</evidence>
<dbReference type="PROSITE" id="PS00518">
    <property type="entry name" value="ZF_RING_1"/>
    <property type="match status" value="1"/>
</dbReference>
<evidence type="ECO:0000256" key="18">
    <source>
        <dbReference type="PROSITE-ProRule" id="PRU00175"/>
    </source>
</evidence>
<reference evidence="20" key="1">
    <citation type="submission" date="2020-02" db="EMBL/GenBank/DDBJ databases">
        <title>Relaxed selection underlies rapid genomic changes in the transitions from sociality to social parasitism in ants.</title>
        <authorList>
            <person name="Bi X."/>
        </authorList>
    </citation>
    <scope>NUCLEOTIDE SEQUENCE</scope>
    <source>
        <strain evidence="20">BGI-DK2013a</strain>
        <tissue evidence="20">Whole body</tissue>
    </source>
</reference>
<keyword evidence="7" id="KW-0479">Metal-binding</keyword>
<evidence type="ECO:0000256" key="8">
    <source>
        <dbReference type="ARBA" id="ARBA00022771"/>
    </source>
</evidence>
<dbReference type="EC" id="2.3.2.36" evidence="17"/>
<dbReference type="InterPro" id="IPR013083">
    <property type="entry name" value="Znf_RING/FYVE/PHD"/>
</dbReference>
<keyword evidence="11" id="KW-0653">Protein transport</keyword>
<evidence type="ECO:0000256" key="13">
    <source>
        <dbReference type="ARBA" id="ARBA00023136"/>
    </source>
</evidence>
<evidence type="ECO:0000256" key="6">
    <source>
        <dbReference type="ARBA" id="ARBA00022692"/>
    </source>
</evidence>
<keyword evidence="10" id="KW-0862">Zinc</keyword>
<dbReference type="SUPFAM" id="SSF57850">
    <property type="entry name" value="RING/U-box"/>
    <property type="match status" value="1"/>
</dbReference>
<dbReference type="Gene3D" id="3.30.40.10">
    <property type="entry name" value="Zinc/RING finger domain, C3HC4 (zinc finger)"/>
    <property type="match status" value="1"/>
</dbReference>
<dbReference type="GO" id="GO:0005778">
    <property type="term" value="C:peroxisomal membrane"/>
    <property type="evidence" value="ECO:0007669"/>
    <property type="project" value="UniProtKB-SubCell"/>
</dbReference>
<comment type="caution">
    <text evidence="20">The sequence shown here is derived from an EMBL/GenBank/DDBJ whole genome shotgun (WGS) entry which is preliminary data.</text>
</comment>
<keyword evidence="4" id="KW-0813">Transport</keyword>
<dbReference type="PANTHER" id="PTHR48178:SF1">
    <property type="entry name" value="PEROXISOME BIOGENESIS FACTOR 2"/>
    <property type="match status" value="1"/>
</dbReference>
<keyword evidence="5" id="KW-0808">Transferase</keyword>
<keyword evidence="8 18" id="KW-0863">Zinc-finger</keyword>
<dbReference type="InterPro" id="IPR001841">
    <property type="entry name" value="Znf_RING"/>
</dbReference>
<evidence type="ECO:0000256" key="1">
    <source>
        <dbReference type="ARBA" id="ARBA00004585"/>
    </source>
</evidence>
<keyword evidence="14" id="KW-0576">Peroxisome</keyword>
<dbReference type="InterPro" id="IPR017907">
    <property type="entry name" value="Znf_RING_CS"/>
</dbReference>
<dbReference type="PROSITE" id="PS50089">
    <property type="entry name" value="ZF_RING_2"/>
    <property type="match status" value="1"/>
</dbReference>
<dbReference type="AlphaFoldDB" id="A0A836EG43"/>
<evidence type="ECO:0000256" key="16">
    <source>
        <dbReference type="ARBA" id="ARBA00034438"/>
    </source>
</evidence>
<keyword evidence="13" id="KW-0472">Membrane</keyword>
<dbReference type="EMBL" id="JAANHZ010000343">
    <property type="protein sequence ID" value="KAG5311955.1"/>
    <property type="molecule type" value="Genomic_DNA"/>
</dbReference>
<keyword evidence="9" id="KW-0833">Ubl conjugation pathway</keyword>
<evidence type="ECO:0000256" key="14">
    <source>
        <dbReference type="ARBA" id="ARBA00023140"/>
    </source>
</evidence>
<evidence type="ECO:0000256" key="3">
    <source>
        <dbReference type="ARBA" id="ARBA00008704"/>
    </source>
</evidence>
<dbReference type="GO" id="GO:0008270">
    <property type="term" value="F:zinc ion binding"/>
    <property type="evidence" value="ECO:0007669"/>
    <property type="project" value="UniProtKB-KW"/>
</dbReference>
<evidence type="ECO:0000259" key="19">
    <source>
        <dbReference type="PROSITE" id="PS50089"/>
    </source>
</evidence>
<dbReference type="InterPro" id="IPR006845">
    <property type="entry name" value="Pex_N"/>
</dbReference>
<dbReference type="GO" id="GO:0016558">
    <property type="term" value="P:protein import into peroxisome matrix"/>
    <property type="evidence" value="ECO:0007669"/>
    <property type="project" value="InterPro"/>
</dbReference>
<dbReference type="PANTHER" id="PTHR48178">
    <property type="entry name" value="PEROXISOME BIOGENESIS FACTOR 2"/>
    <property type="match status" value="1"/>
</dbReference>
<feature type="non-terminal residue" evidence="20">
    <location>
        <position position="336"/>
    </location>
</feature>
<dbReference type="Proteomes" id="UP000667349">
    <property type="component" value="Unassembled WGS sequence"/>
</dbReference>
<dbReference type="SMART" id="SM00184">
    <property type="entry name" value="RING"/>
    <property type="match status" value="1"/>
</dbReference>
<comment type="subcellular location">
    <subcellularLocation>
        <location evidence="1">Peroxisome membrane</location>
        <topology evidence="1">Multi-pass membrane protein</topology>
    </subcellularLocation>
</comment>
<dbReference type="InterPro" id="IPR025654">
    <property type="entry name" value="PEX2/10"/>
</dbReference>
<comment type="similarity">
    <text evidence="3">Belongs to the pex2/pex10/pex12 family.</text>
</comment>
<protein>
    <recommendedName>
        <fullName evidence="17">RING-type E3 ubiquitin transferase (cysteine targeting)</fullName>
        <ecNumber evidence="17">2.3.2.36</ecNumber>
    </recommendedName>
    <alternativeName>
        <fullName evidence="15">Peroxin-2</fullName>
    </alternativeName>
</protein>
<feature type="domain" description="RING-type" evidence="19">
    <location>
        <begin position="262"/>
        <end position="302"/>
    </location>
</feature>
<evidence type="ECO:0000313" key="20">
    <source>
        <dbReference type="EMBL" id="KAG5311955.1"/>
    </source>
</evidence>
<evidence type="ECO:0000313" key="21">
    <source>
        <dbReference type="Proteomes" id="UP000667349"/>
    </source>
</evidence>
<evidence type="ECO:0000256" key="4">
    <source>
        <dbReference type="ARBA" id="ARBA00022448"/>
    </source>
</evidence>
<dbReference type="GO" id="GO:0061630">
    <property type="term" value="F:ubiquitin protein ligase activity"/>
    <property type="evidence" value="ECO:0007669"/>
    <property type="project" value="UniProtKB-EC"/>
</dbReference>
<keyword evidence="6" id="KW-0812">Transmembrane</keyword>
<evidence type="ECO:0000256" key="10">
    <source>
        <dbReference type="ARBA" id="ARBA00022833"/>
    </source>
</evidence>
<evidence type="ECO:0000256" key="2">
    <source>
        <dbReference type="ARBA" id="ARBA00004906"/>
    </source>
</evidence>
<feature type="non-terminal residue" evidence="20">
    <location>
        <position position="1"/>
    </location>
</feature>
<keyword evidence="21" id="KW-1185">Reference proteome</keyword>
<evidence type="ECO:0000256" key="5">
    <source>
        <dbReference type="ARBA" id="ARBA00022679"/>
    </source>
</evidence>
<proteinExistence type="inferred from homology"/>
<dbReference type="Pfam" id="PF04757">
    <property type="entry name" value="Pex2_Pex12"/>
    <property type="match status" value="1"/>
</dbReference>
<evidence type="ECO:0000256" key="7">
    <source>
        <dbReference type="ARBA" id="ARBA00022723"/>
    </source>
</evidence>
<organism evidence="20 21">
    <name type="scientific">Acromyrmex insinuator</name>
    <dbReference type="NCBI Taxonomy" id="230686"/>
    <lineage>
        <taxon>Eukaryota</taxon>
        <taxon>Metazoa</taxon>
        <taxon>Ecdysozoa</taxon>
        <taxon>Arthropoda</taxon>
        <taxon>Hexapoda</taxon>
        <taxon>Insecta</taxon>
        <taxon>Pterygota</taxon>
        <taxon>Neoptera</taxon>
        <taxon>Endopterygota</taxon>
        <taxon>Hymenoptera</taxon>
        <taxon>Apocrita</taxon>
        <taxon>Aculeata</taxon>
        <taxon>Formicoidea</taxon>
        <taxon>Formicidae</taxon>
        <taxon>Myrmicinae</taxon>
        <taxon>Acromyrmex</taxon>
    </lineage>
</organism>
<comment type="pathway">
    <text evidence="2">Protein modification; protein ubiquitination.</text>
</comment>
<evidence type="ECO:0000256" key="17">
    <source>
        <dbReference type="ARBA" id="ARBA00034523"/>
    </source>
</evidence>
<name>A0A836EG43_9HYME</name>
<evidence type="ECO:0000256" key="11">
    <source>
        <dbReference type="ARBA" id="ARBA00022927"/>
    </source>
</evidence>
<comment type="catalytic activity">
    <reaction evidence="16">
        <text>[E2 ubiquitin-conjugating enzyme]-S-ubiquitinyl-L-cysteine + [acceptor protein]-L-cysteine = [E2 ubiquitin-conjugating enzyme]-L-cysteine + [acceptor protein]-S-ubiquitinyl-L-cysteine.</text>
        <dbReference type="EC" id="2.3.2.36"/>
    </reaction>
</comment>
<evidence type="ECO:0000256" key="12">
    <source>
        <dbReference type="ARBA" id="ARBA00022989"/>
    </source>
</evidence>
<gene>
    <name evidence="20" type="primary">Pex2</name>
    <name evidence="20" type="ORF">G6Z75_0013459</name>
</gene>
<accession>A0A836EG43</accession>
<keyword evidence="12" id="KW-1133">Transmembrane helix</keyword>